<protein>
    <submittedName>
        <fullName evidence="6">TetR/AcrR family transcriptional regulator</fullName>
    </submittedName>
</protein>
<evidence type="ECO:0000313" key="7">
    <source>
        <dbReference type="Proteomes" id="UP000765845"/>
    </source>
</evidence>
<proteinExistence type="predicted"/>
<keyword evidence="7" id="KW-1185">Reference proteome</keyword>
<evidence type="ECO:0000256" key="3">
    <source>
        <dbReference type="ARBA" id="ARBA00023163"/>
    </source>
</evidence>
<evidence type="ECO:0000256" key="1">
    <source>
        <dbReference type="ARBA" id="ARBA00023015"/>
    </source>
</evidence>
<name>A0ABX1GKE6_9GAMM</name>
<evidence type="ECO:0000259" key="5">
    <source>
        <dbReference type="PROSITE" id="PS50977"/>
    </source>
</evidence>
<dbReference type="SUPFAM" id="SSF48498">
    <property type="entry name" value="Tetracyclin repressor-like, C-terminal domain"/>
    <property type="match status" value="1"/>
</dbReference>
<dbReference type="PANTHER" id="PTHR30055:SF234">
    <property type="entry name" value="HTH-TYPE TRANSCRIPTIONAL REGULATOR BETI"/>
    <property type="match status" value="1"/>
</dbReference>
<keyword evidence="3" id="KW-0804">Transcription</keyword>
<dbReference type="InterPro" id="IPR036271">
    <property type="entry name" value="Tet_transcr_reg_TetR-rel_C_sf"/>
</dbReference>
<evidence type="ECO:0000313" key="6">
    <source>
        <dbReference type="EMBL" id="NKI18624.1"/>
    </source>
</evidence>
<dbReference type="Pfam" id="PF00440">
    <property type="entry name" value="TetR_N"/>
    <property type="match status" value="1"/>
</dbReference>
<dbReference type="PANTHER" id="PTHR30055">
    <property type="entry name" value="HTH-TYPE TRANSCRIPTIONAL REGULATOR RUTR"/>
    <property type="match status" value="1"/>
</dbReference>
<organism evidence="6 7">
    <name type="scientific">Spongiibacter thalassae</name>
    <dbReference type="NCBI Taxonomy" id="2721624"/>
    <lineage>
        <taxon>Bacteria</taxon>
        <taxon>Pseudomonadati</taxon>
        <taxon>Pseudomonadota</taxon>
        <taxon>Gammaproteobacteria</taxon>
        <taxon>Cellvibrionales</taxon>
        <taxon>Spongiibacteraceae</taxon>
        <taxon>Spongiibacter</taxon>
    </lineage>
</organism>
<evidence type="ECO:0000256" key="4">
    <source>
        <dbReference type="PROSITE-ProRule" id="PRU00335"/>
    </source>
</evidence>
<comment type="caution">
    <text evidence="6">The sequence shown here is derived from an EMBL/GenBank/DDBJ whole genome shotgun (WGS) entry which is preliminary data.</text>
</comment>
<dbReference type="InterPro" id="IPR001647">
    <property type="entry name" value="HTH_TetR"/>
</dbReference>
<dbReference type="SUPFAM" id="SSF46689">
    <property type="entry name" value="Homeodomain-like"/>
    <property type="match status" value="1"/>
</dbReference>
<keyword evidence="2 4" id="KW-0238">DNA-binding</keyword>
<sequence length="218" mass="23864">MIDTPQSASNVVELRLASNPIQLPDDVQLEGSKRAILEAALGLFAQNNYAATSIRDIASAAGLKPATLYAHYKSKEEMLVTLVHIGYREHHRLVRDAVRGGATTRDKVVEWVKAHALFHATYPMLAATISLDLHSLPTSKITEVLVLRDQSIELMTGNLHRGVAEGIFSIGHEVMLAAAAIGAMGLRLPHWYSKEQPYSIEDVQNAYADFALRILGAD</sequence>
<keyword evidence="1" id="KW-0805">Transcription regulation</keyword>
<accession>A0ABX1GKE6</accession>
<dbReference type="RefSeq" id="WP_168451140.1">
    <property type="nucleotide sequence ID" value="NZ_JAAWWK010000005.1"/>
</dbReference>
<dbReference type="Gene3D" id="1.10.357.10">
    <property type="entry name" value="Tetracycline Repressor, domain 2"/>
    <property type="match status" value="1"/>
</dbReference>
<dbReference type="InterPro" id="IPR050109">
    <property type="entry name" value="HTH-type_TetR-like_transc_reg"/>
</dbReference>
<dbReference type="Pfam" id="PF17932">
    <property type="entry name" value="TetR_C_24"/>
    <property type="match status" value="1"/>
</dbReference>
<dbReference type="InterPro" id="IPR041490">
    <property type="entry name" value="KstR2_TetR_C"/>
</dbReference>
<dbReference type="PRINTS" id="PR00455">
    <property type="entry name" value="HTHTETR"/>
</dbReference>
<feature type="DNA-binding region" description="H-T-H motif" evidence="4">
    <location>
        <begin position="53"/>
        <end position="72"/>
    </location>
</feature>
<dbReference type="EMBL" id="JAAWWK010000005">
    <property type="protein sequence ID" value="NKI18624.1"/>
    <property type="molecule type" value="Genomic_DNA"/>
</dbReference>
<feature type="domain" description="HTH tetR-type" evidence="5">
    <location>
        <begin position="30"/>
        <end position="90"/>
    </location>
</feature>
<dbReference type="Proteomes" id="UP000765845">
    <property type="component" value="Unassembled WGS sequence"/>
</dbReference>
<reference evidence="6 7" key="1">
    <citation type="submission" date="2020-04" db="EMBL/GenBank/DDBJ databases">
        <authorList>
            <person name="Yoon J."/>
        </authorList>
    </citation>
    <scope>NUCLEOTIDE SEQUENCE [LARGE SCALE GENOMIC DNA]</scope>
    <source>
        <strain evidence="6 7">KMU-166</strain>
    </source>
</reference>
<gene>
    <name evidence="6" type="ORF">HCU74_14505</name>
</gene>
<dbReference type="InterPro" id="IPR009057">
    <property type="entry name" value="Homeodomain-like_sf"/>
</dbReference>
<evidence type="ECO:0000256" key="2">
    <source>
        <dbReference type="ARBA" id="ARBA00023125"/>
    </source>
</evidence>
<dbReference type="PROSITE" id="PS50977">
    <property type="entry name" value="HTH_TETR_2"/>
    <property type="match status" value="1"/>
</dbReference>